<dbReference type="Pfam" id="PF00534">
    <property type="entry name" value="Glycos_transf_1"/>
    <property type="match status" value="1"/>
</dbReference>
<evidence type="ECO:0000259" key="1">
    <source>
        <dbReference type="Pfam" id="PF00534"/>
    </source>
</evidence>
<comment type="caution">
    <text evidence="2">The sequence shown here is derived from an EMBL/GenBank/DDBJ whole genome shotgun (WGS) entry which is preliminary data.</text>
</comment>
<reference evidence="2 3" key="1">
    <citation type="journal article" date="2016" name="Nat. Commun.">
        <title>Thousands of microbial genomes shed light on interconnected biogeochemical processes in an aquifer system.</title>
        <authorList>
            <person name="Anantharaman K."/>
            <person name="Brown C.T."/>
            <person name="Hug L.A."/>
            <person name="Sharon I."/>
            <person name="Castelle C.J."/>
            <person name="Probst A.J."/>
            <person name="Thomas B.C."/>
            <person name="Singh A."/>
            <person name="Wilkins M.J."/>
            <person name="Karaoz U."/>
            <person name="Brodie E.L."/>
            <person name="Williams K.H."/>
            <person name="Hubbard S.S."/>
            <person name="Banfield J.F."/>
        </authorList>
    </citation>
    <scope>NUCLEOTIDE SEQUENCE [LARGE SCALE GENOMIC DNA]</scope>
</reference>
<evidence type="ECO:0000313" key="3">
    <source>
        <dbReference type="Proteomes" id="UP000179014"/>
    </source>
</evidence>
<dbReference type="InterPro" id="IPR001296">
    <property type="entry name" value="Glyco_trans_1"/>
</dbReference>
<dbReference type="SUPFAM" id="SSF53756">
    <property type="entry name" value="UDP-Glycosyltransferase/glycogen phosphorylase"/>
    <property type="match status" value="1"/>
</dbReference>
<protein>
    <recommendedName>
        <fullName evidence="1">Glycosyl transferase family 1 domain-containing protein</fullName>
    </recommendedName>
</protein>
<dbReference type="GO" id="GO:0016758">
    <property type="term" value="F:hexosyltransferase activity"/>
    <property type="evidence" value="ECO:0007669"/>
    <property type="project" value="TreeGrafter"/>
</dbReference>
<dbReference type="STRING" id="1798474.A2118_04125"/>
<dbReference type="PANTHER" id="PTHR45947">
    <property type="entry name" value="SULFOQUINOVOSYL TRANSFERASE SQD2"/>
    <property type="match status" value="1"/>
</dbReference>
<dbReference type="Proteomes" id="UP000179014">
    <property type="component" value="Unassembled WGS sequence"/>
</dbReference>
<name>A0A1F6BWC7_9BACT</name>
<dbReference type="Gene3D" id="3.40.50.2000">
    <property type="entry name" value="Glycogen Phosphorylase B"/>
    <property type="match status" value="1"/>
</dbReference>
<dbReference type="EMBL" id="MFKN01000001">
    <property type="protein sequence ID" value="OGG41256.1"/>
    <property type="molecule type" value="Genomic_DNA"/>
</dbReference>
<feature type="domain" description="Glycosyl transferase family 1" evidence="1">
    <location>
        <begin position="2"/>
        <end position="118"/>
    </location>
</feature>
<organism evidence="2 3">
    <name type="scientific">Candidatus Kaiserbacteria bacterium GWA2_50_9</name>
    <dbReference type="NCBI Taxonomy" id="1798474"/>
    <lineage>
        <taxon>Bacteria</taxon>
        <taxon>Candidatus Kaiseribacteriota</taxon>
    </lineage>
</organism>
<gene>
    <name evidence="2" type="ORF">A2118_04125</name>
</gene>
<dbReference type="InterPro" id="IPR050194">
    <property type="entry name" value="Glycosyltransferase_grp1"/>
</dbReference>
<evidence type="ECO:0000313" key="2">
    <source>
        <dbReference type="EMBL" id="OGG41256.1"/>
    </source>
</evidence>
<sequence>MLANLAREPGMTERVIFTGQVDRTMTAKYRKISDIFVLPSRSEGQGISFLSTMVSGLPIVATQEGGIADFLFDAKRNPDKPTTGWAVDKNSPEQVAEAVKEILANPEQAKKVVATARQFAIENFDWNVIAKNMREKVFERVLTK</sequence>
<proteinExistence type="predicted"/>
<dbReference type="PANTHER" id="PTHR45947:SF3">
    <property type="entry name" value="SULFOQUINOVOSYL TRANSFERASE SQD2"/>
    <property type="match status" value="1"/>
</dbReference>
<dbReference type="CDD" id="cd03801">
    <property type="entry name" value="GT4_PimA-like"/>
    <property type="match status" value="1"/>
</dbReference>
<dbReference type="AlphaFoldDB" id="A0A1F6BWC7"/>
<accession>A0A1F6BWC7</accession>